<reference evidence="2 3" key="1">
    <citation type="submission" date="2021-06" db="EMBL/GenBank/DDBJ databases">
        <authorList>
            <person name="Palmer J.M."/>
        </authorList>
    </citation>
    <scope>NUCLEOTIDE SEQUENCE [LARGE SCALE GENOMIC DNA]</scope>
    <source>
        <strain evidence="2 3">AS_MEX2019</strain>
        <tissue evidence="2">Muscle</tissue>
    </source>
</reference>
<gene>
    <name evidence="2" type="ORF">AMECASPLE_018501</name>
</gene>
<dbReference type="EMBL" id="JAHRIP010010847">
    <property type="protein sequence ID" value="MEQ2284139.1"/>
    <property type="molecule type" value="Genomic_DNA"/>
</dbReference>
<accession>A0ABV0XRM3</accession>
<proteinExistence type="predicted"/>
<feature type="compositionally biased region" description="Basic and acidic residues" evidence="1">
    <location>
        <begin position="30"/>
        <end position="43"/>
    </location>
</feature>
<dbReference type="Proteomes" id="UP001469553">
    <property type="component" value="Unassembled WGS sequence"/>
</dbReference>
<protein>
    <submittedName>
        <fullName evidence="2">Uncharacterized protein</fullName>
    </submittedName>
</protein>
<evidence type="ECO:0000313" key="2">
    <source>
        <dbReference type="EMBL" id="MEQ2284139.1"/>
    </source>
</evidence>
<comment type="caution">
    <text evidence="2">The sequence shown here is derived from an EMBL/GenBank/DDBJ whole genome shotgun (WGS) entry which is preliminary data.</text>
</comment>
<name>A0ABV0XRM3_9TELE</name>
<evidence type="ECO:0000256" key="1">
    <source>
        <dbReference type="SAM" id="MobiDB-lite"/>
    </source>
</evidence>
<sequence>MYCKLVSWLDSRVSSLCLKERTGASVRSGTGKENRPPSSREIHGIPWVKSGSAEEVPQGEREIKQWCDTKSRPMCPPPTRWHHPVPTPTVVATAAAEVGNI</sequence>
<organism evidence="2 3">
    <name type="scientific">Ameca splendens</name>
    <dbReference type="NCBI Taxonomy" id="208324"/>
    <lineage>
        <taxon>Eukaryota</taxon>
        <taxon>Metazoa</taxon>
        <taxon>Chordata</taxon>
        <taxon>Craniata</taxon>
        <taxon>Vertebrata</taxon>
        <taxon>Euteleostomi</taxon>
        <taxon>Actinopterygii</taxon>
        <taxon>Neopterygii</taxon>
        <taxon>Teleostei</taxon>
        <taxon>Neoteleostei</taxon>
        <taxon>Acanthomorphata</taxon>
        <taxon>Ovalentaria</taxon>
        <taxon>Atherinomorphae</taxon>
        <taxon>Cyprinodontiformes</taxon>
        <taxon>Goodeidae</taxon>
        <taxon>Ameca</taxon>
    </lineage>
</organism>
<keyword evidence="3" id="KW-1185">Reference proteome</keyword>
<feature type="region of interest" description="Disordered" evidence="1">
    <location>
        <begin position="22"/>
        <end position="55"/>
    </location>
</feature>
<evidence type="ECO:0000313" key="3">
    <source>
        <dbReference type="Proteomes" id="UP001469553"/>
    </source>
</evidence>